<dbReference type="GO" id="GO:0004643">
    <property type="term" value="F:phosphoribosylaminoimidazolecarboxamide formyltransferase activity"/>
    <property type="evidence" value="ECO:0007669"/>
    <property type="project" value="UniProtKB-EC"/>
</dbReference>
<keyword evidence="1 3" id="KW-0378">Hydrolase</keyword>
<dbReference type="RefSeq" id="WP_217777903.1">
    <property type="nucleotide sequence ID" value="NZ_JAHRWL010000001.1"/>
</dbReference>
<dbReference type="PROSITE" id="PS51855">
    <property type="entry name" value="MGS"/>
    <property type="match status" value="1"/>
</dbReference>
<dbReference type="InterPro" id="IPR011607">
    <property type="entry name" value="MGS-like_dom"/>
</dbReference>
<comment type="catalytic activity">
    <reaction evidence="1">
        <text>IMP + H2O = 5-formamido-1-(5-phospho-D-ribosyl)imidazole-4-carboxamide</text>
        <dbReference type="Rhea" id="RHEA:18445"/>
        <dbReference type="ChEBI" id="CHEBI:15377"/>
        <dbReference type="ChEBI" id="CHEBI:58053"/>
        <dbReference type="ChEBI" id="CHEBI:58467"/>
        <dbReference type="EC" id="3.5.4.10"/>
    </reaction>
</comment>
<organism evidence="3 4">
    <name type="scientific">Thalassococcus arenae</name>
    <dbReference type="NCBI Taxonomy" id="2851652"/>
    <lineage>
        <taxon>Bacteria</taxon>
        <taxon>Pseudomonadati</taxon>
        <taxon>Pseudomonadota</taxon>
        <taxon>Alphaproteobacteria</taxon>
        <taxon>Rhodobacterales</taxon>
        <taxon>Roseobacteraceae</taxon>
        <taxon>Thalassococcus</taxon>
    </lineage>
</organism>
<evidence type="ECO:0000256" key="1">
    <source>
        <dbReference type="HAMAP-Rule" id="MF_00139"/>
    </source>
</evidence>
<dbReference type="NCBIfam" id="NF002049">
    <property type="entry name" value="PRK00881.1"/>
    <property type="match status" value="1"/>
</dbReference>
<dbReference type="Proteomes" id="UP001166293">
    <property type="component" value="Unassembled WGS sequence"/>
</dbReference>
<dbReference type="SMART" id="SM00851">
    <property type="entry name" value="MGS"/>
    <property type="match status" value="1"/>
</dbReference>
<protein>
    <recommendedName>
        <fullName evidence="1">Bifunctional purine biosynthesis protein PurH</fullName>
    </recommendedName>
    <domain>
        <recommendedName>
            <fullName evidence="1">Phosphoribosylaminoimidazolecarboxamide formyltransferase</fullName>
            <ecNumber evidence="1">2.1.2.3</ecNumber>
        </recommendedName>
        <alternativeName>
            <fullName evidence="1">AICAR transformylase</fullName>
        </alternativeName>
    </domain>
    <domain>
        <recommendedName>
            <fullName evidence="1">IMP cyclohydrolase</fullName>
            <ecNumber evidence="1">3.5.4.10</ecNumber>
        </recommendedName>
        <alternativeName>
            <fullName evidence="1">ATIC</fullName>
        </alternativeName>
        <alternativeName>
            <fullName evidence="1">IMP synthase</fullName>
        </alternativeName>
        <alternativeName>
            <fullName evidence="1">Inosinicase</fullName>
        </alternativeName>
    </domain>
</protein>
<proteinExistence type="inferred from homology"/>
<dbReference type="GO" id="GO:0003937">
    <property type="term" value="F:IMP cyclohydrolase activity"/>
    <property type="evidence" value="ECO:0007669"/>
    <property type="project" value="UniProtKB-EC"/>
</dbReference>
<comment type="domain">
    <text evidence="1">The IMP cyclohydrolase activity resides in the N-terminal region.</text>
</comment>
<evidence type="ECO:0000259" key="2">
    <source>
        <dbReference type="PROSITE" id="PS51855"/>
    </source>
</evidence>
<comment type="caution">
    <text evidence="3">The sequence shown here is derived from an EMBL/GenBank/DDBJ whole genome shotgun (WGS) entry which is preliminary data.</text>
</comment>
<comment type="catalytic activity">
    <reaction evidence="1">
        <text>(6R)-10-formyltetrahydrofolate + 5-amino-1-(5-phospho-beta-D-ribosyl)imidazole-4-carboxamide = 5-formamido-1-(5-phospho-D-ribosyl)imidazole-4-carboxamide + (6S)-5,6,7,8-tetrahydrofolate</text>
        <dbReference type="Rhea" id="RHEA:22192"/>
        <dbReference type="ChEBI" id="CHEBI:57453"/>
        <dbReference type="ChEBI" id="CHEBI:58467"/>
        <dbReference type="ChEBI" id="CHEBI:58475"/>
        <dbReference type="ChEBI" id="CHEBI:195366"/>
        <dbReference type="EC" id="2.1.2.3"/>
    </reaction>
</comment>
<gene>
    <name evidence="1 3" type="primary">purH</name>
    <name evidence="3" type="ORF">KUH32_10150</name>
</gene>
<dbReference type="PANTHER" id="PTHR11692">
    <property type="entry name" value="BIFUNCTIONAL PURINE BIOSYNTHESIS PROTEIN PURH"/>
    <property type="match status" value="1"/>
</dbReference>
<dbReference type="NCBIfam" id="TIGR00355">
    <property type="entry name" value="purH"/>
    <property type="match status" value="1"/>
</dbReference>
<dbReference type="EC" id="2.1.2.3" evidence="1"/>
<evidence type="ECO:0000313" key="3">
    <source>
        <dbReference type="EMBL" id="MBV2360135.1"/>
    </source>
</evidence>
<dbReference type="Pfam" id="PF02142">
    <property type="entry name" value="MGS"/>
    <property type="match status" value="1"/>
</dbReference>
<sequence length="529" mass="55888">MSDLHPVRRALISVSDKTGLIELGKALDQRGVEILSTGGSAKALREAGVAVRDVSEVTGFPEMMDGRVKTLHPMVHGGLLALRDNADHVAAMEQHGIGPIDLLVVNLYPFESTVAAGADYDTCVENIDIGGPAMIRAAAKNHAFVSVVVDVEDYGKLLGDMDQHNGATCPKFRRKLAQKAYARTAAYDAAVSTWMADAIGLEAPKRRAFAGTLAQTLRYGENPHQKAAFYTDGSNRPGVATARQLQGKELSYNNINDTDAAFELVSEFAPGDGPACAIIKHANPCGVARGATLTEAYAKAFDCDRTSAFGGIVALNRPLDGATAEKITEIFTEVVIAPGADDDARKVFAAKKNLRLLVTEGLADPRSPGLAWRQVAGGFLVQDRDNGHRALDDLRVVTRKAPTDAQMADLLFAWTVAKHVKSNAIVYARDGATVGVGAGQMSRVDSALIAAKKAERMAETLGLPAPLTQGSAVASDAFFPFPDGLMEAAAAGASCVIQPGGSMRDDEVIAAADEAGLAMVLTGMRHFRH</sequence>
<feature type="domain" description="MGS-like" evidence="2">
    <location>
        <begin position="1"/>
        <end position="149"/>
    </location>
</feature>
<dbReference type="PIRSF" id="PIRSF000414">
    <property type="entry name" value="AICARFT_IMPCHas"/>
    <property type="match status" value="1"/>
</dbReference>
<dbReference type="Pfam" id="PF01808">
    <property type="entry name" value="AICARFT_IMPCHas"/>
    <property type="match status" value="1"/>
</dbReference>
<keyword evidence="1" id="KW-0511">Multifunctional enzyme</keyword>
<comment type="pathway">
    <text evidence="1">Purine metabolism; IMP biosynthesis via de novo pathway; 5-formamido-1-(5-phospho-D-ribosyl)imidazole-4-carboxamide from 5-amino-1-(5-phospho-D-ribosyl)imidazole-4-carboxamide (10-formyl THF route): step 1/1.</text>
</comment>
<dbReference type="EC" id="3.5.4.10" evidence="1"/>
<keyword evidence="1 3" id="KW-0808">Transferase</keyword>
<name>A0ABS6N9A3_9RHOB</name>
<reference evidence="3" key="1">
    <citation type="submission" date="2021-06" db="EMBL/GenBank/DDBJ databases">
        <title>Thalassococcus sp. CAU 1522 isolated from sea sand, Republic of Korea.</title>
        <authorList>
            <person name="Kim W."/>
        </authorList>
    </citation>
    <scope>NUCLEOTIDE SEQUENCE</scope>
    <source>
        <strain evidence="3">CAU 1522</strain>
    </source>
</reference>
<accession>A0ABS6N9A3</accession>
<keyword evidence="1" id="KW-0658">Purine biosynthesis</keyword>
<dbReference type="CDD" id="cd01421">
    <property type="entry name" value="IMPCH"/>
    <property type="match status" value="1"/>
</dbReference>
<comment type="similarity">
    <text evidence="1">Belongs to the PurH family.</text>
</comment>
<evidence type="ECO:0000313" key="4">
    <source>
        <dbReference type="Proteomes" id="UP001166293"/>
    </source>
</evidence>
<dbReference type="EMBL" id="JAHRWL010000001">
    <property type="protein sequence ID" value="MBV2360135.1"/>
    <property type="molecule type" value="Genomic_DNA"/>
</dbReference>
<dbReference type="SMART" id="SM00798">
    <property type="entry name" value="AICARFT_IMPCHas"/>
    <property type="match status" value="1"/>
</dbReference>
<keyword evidence="4" id="KW-1185">Reference proteome</keyword>
<comment type="pathway">
    <text evidence="1">Purine metabolism; IMP biosynthesis via de novo pathway; IMP from 5-formamido-1-(5-phospho-D-ribosyl)imidazole-4-carboxamide: step 1/1.</text>
</comment>
<dbReference type="HAMAP" id="MF_00139">
    <property type="entry name" value="PurH"/>
    <property type="match status" value="1"/>
</dbReference>
<dbReference type="InterPro" id="IPR002695">
    <property type="entry name" value="PurH-like"/>
</dbReference>
<dbReference type="PANTHER" id="PTHR11692:SF0">
    <property type="entry name" value="BIFUNCTIONAL PURINE BIOSYNTHESIS PROTEIN ATIC"/>
    <property type="match status" value="1"/>
</dbReference>